<dbReference type="Gene3D" id="3.90.1170.10">
    <property type="entry name" value="Ribosomal protein L10e/L16"/>
    <property type="match status" value="1"/>
</dbReference>
<dbReference type="EMBL" id="MW221262">
    <property type="protein sequence ID" value="QQP22154.1"/>
    <property type="molecule type" value="Genomic_DNA"/>
</dbReference>
<dbReference type="GO" id="GO:0006412">
    <property type="term" value="P:translation"/>
    <property type="evidence" value="ECO:0007669"/>
    <property type="project" value="InterPro"/>
</dbReference>
<proteinExistence type="predicted"/>
<keyword evidence="1" id="KW-0689">Ribosomal protein</keyword>
<accession>A0A7T8JJV6</accession>
<dbReference type="GO" id="GO:0005840">
    <property type="term" value="C:ribosome"/>
    <property type="evidence" value="ECO:0007669"/>
    <property type="project" value="UniProtKB-KW"/>
</dbReference>
<dbReference type="AlphaFoldDB" id="A0A7T8JJV6"/>
<dbReference type="InterPro" id="IPR036920">
    <property type="entry name" value="Ribosomal_uL16_sf"/>
</dbReference>
<gene>
    <name evidence="1" type="primary">rpL16</name>
    <name evidence="1" type="ORF">TSIM_47</name>
</gene>
<keyword evidence="1" id="KW-0496">Mitochondrion</keyword>
<protein>
    <submittedName>
        <fullName evidence="1">50S ribosomal protein L16</fullName>
    </submittedName>
</protein>
<reference evidence="1" key="1">
    <citation type="submission" date="2020-11" db="EMBL/GenBank/DDBJ databases">
        <title>Combining integrative taxonomy and mitogenome sequencing of Thuricola similis Bock, 1963 (Peritrichia, Vaginicolidae) provides a full redescription of this poorly known ciliate and new insights into the evolutionary relationships among Oligohymenophorea subclasses.</title>
        <authorList>
            <person name="Liao W."/>
            <person name="Campello-Nunes P.H."/>
            <person name="Gammuto L."/>
            <person name="Viana T.A."/>
            <person name="de Oliveira Marchesini R."/>
            <person name="da Silva Pavia T."/>
            <person name="da Silva-Neto I.D."/>
            <person name="Modeo L."/>
            <person name="Petroni G."/>
        </authorList>
    </citation>
    <scope>NUCLEOTIDE SEQUENCE</scope>
    <source>
        <strain evidence="1">CUIT</strain>
    </source>
</reference>
<name>A0A7T8JJV6_9CILI</name>
<sequence length="146" mass="17709">MLLTLDYYLKKSHVFKKRINKNLKLVWQNLKSTYFTRKYLTIISLKKQKFELVYIRIFKKFLRKTYCKTKMRFFKPKFWLKIFINALLTKKSKNARMGAGVGSFVRCIHISTPGSRLLVLKFFFYKLTVKILQFIMFKTKLKLKIL</sequence>
<evidence type="ECO:0000313" key="1">
    <source>
        <dbReference type="EMBL" id="QQP22154.1"/>
    </source>
</evidence>
<organism evidence="1">
    <name type="scientific">Thuricola similis</name>
    <dbReference type="NCBI Taxonomy" id="2784598"/>
    <lineage>
        <taxon>Eukaryota</taxon>
        <taxon>Sar</taxon>
        <taxon>Alveolata</taxon>
        <taxon>Ciliophora</taxon>
        <taxon>Intramacronucleata</taxon>
        <taxon>Oligohymenophorea</taxon>
        <taxon>Peritrichia</taxon>
        <taxon>Sessilida</taxon>
        <taxon>Vaginicolidae</taxon>
        <taxon>Thuricola</taxon>
    </lineage>
</organism>
<keyword evidence="1" id="KW-0687">Ribonucleoprotein</keyword>
<dbReference type="SUPFAM" id="SSF54686">
    <property type="entry name" value="Ribosomal protein L16p/L10e"/>
    <property type="match status" value="1"/>
</dbReference>
<geneLocation type="mitochondrion" evidence="1"/>
<dbReference type="GeneID" id="67145439"/>
<dbReference type="GO" id="GO:0003735">
    <property type="term" value="F:structural constituent of ribosome"/>
    <property type="evidence" value="ECO:0007669"/>
    <property type="project" value="InterPro"/>
</dbReference>
<dbReference type="RefSeq" id="YP_010147343.1">
    <property type="nucleotide sequence ID" value="NC_057079.1"/>
</dbReference>